<comment type="cofactor">
    <cofactor evidence="1 9">
        <name>FAD</name>
        <dbReference type="ChEBI" id="CHEBI:57692"/>
    </cofactor>
</comment>
<comment type="similarity">
    <text evidence="3 9">Belongs to the methylenetetrahydrofolate reductase family.</text>
</comment>
<gene>
    <name evidence="10" type="ORF">SAMN05216233_106149</name>
</gene>
<keyword evidence="11" id="KW-1185">Reference proteome</keyword>
<protein>
    <recommendedName>
        <fullName evidence="9">Methylenetetrahydrofolate reductase</fullName>
    </recommendedName>
</protein>
<dbReference type="Proteomes" id="UP000198870">
    <property type="component" value="Unassembled WGS sequence"/>
</dbReference>
<dbReference type="Pfam" id="PF02219">
    <property type="entry name" value="MTHFR"/>
    <property type="match status" value="1"/>
</dbReference>
<evidence type="ECO:0000256" key="4">
    <source>
        <dbReference type="ARBA" id="ARBA00022630"/>
    </source>
</evidence>
<dbReference type="CDD" id="cd00537">
    <property type="entry name" value="MTHFR"/>
    <property type="match status" value="1"/>
</dbReference>
<dbReference type="GO" id="GO:0005829">
    <property type="term" value="C:cytosol"/>
    <property type="evidence" value="ECO:0007669"/>
    <property type="project" value="TreeGrafter"/>
</dbReference>
<accession>A0A1G5EPT1</accession>
<dbReference type="EMBL" id="FMUX01000006">
    <property type="protein sequence ID" value="SCY29025.1"/>
    <property type="molecule type" value="Genomic_DNA"/>
</dbReference>
<dbReference type="UniPathway" id="UPA00193"/>
<sequence length="290" mass="32180">MRVTHLYESPSPVLSMEFFPPRTEKAEEGFGAVVDDLFSMAPDYMSVTFGAGGSNRDGSYQTVRTMLDKSIPTVAYLAGYGMAPSEITEVLDRYRDMGIETLFVIRGDKPRQDGFTPHPDSFSYASDLIAFIKKHYDFTLGCAGYPEGHQEAESLSKDIEYLKAKVDNGAEYVVAQNFYDNAYYADYVDRCRAAGITVPIIPGIMPVYSVKMARILAKVCGTTITPELETRLTTVDPDDKEAVLAMGIDFATDQCRGLLKAGAPGIHLYTMDRTFSTTEVVKRLRDEKLI</sequence>
<keyword evidence="4 9" id="KW-0285">Flavoprotein</keyword>
<evidence type="ECO:0000256" key="1">
    <source>
        <dbReference type="ARBA" id="ARBA00001974"/>
    </source>
</evidence>
<evidence type="ECO:0000256" key="7">
    <source>
        <dbReference type="ARBA" id="ARBA00034478"/>
    </source>
</evidence>
<reference evidence="10 11" key="1">
    <citation type="submission" date="2016-10" db="EMBL/GenBank/DDBJ databases">
        <authorList>
            <person name="de Groot N.N."/>
        </authorList>
    </citation>
    <scope>NUCLEOTIDE SEQUENCE [LARGE SCALE GENOMIC DNA]</scope>
    <source>
        <strain evidence="10 11">AA1</strain>
    </source>
</reference>
<evidence type="ECO:0000256" key="5">
    <source>
        <dbReference type="ARBA" id="ARBA00022827"/>
    </source>
</evidence>
<proteinExistence type="inferred from homology"/>
<dbReference type="GO" id="GO:0106312">
    <property type="term" value="F:methylenetetrahydrofolate reductase (NADH) activity"/>
    <property type="evidence" value="ECO:0007669"/>
    <property type="project" value="UniProtKB-EC"/>
</dbReference>
<evidence type="ECO:0000313" key="10">
    <source>
        <dbReference type="EMBL" id="SCY29025.1"/>
    </source>
</evidence>
<evidence type="ECO:0000256" key="6">
    <source>
        <dbReference type="ARBA" id="ARBA00023002"/>
    </source>
</evidence>
<dbReference type="SUPFAM" id="SSF51730">
    <property type="entry name" value="FAD-linked oxidoreductase"/>
    <property type="match status" value="1"/>
</dbReference>
<dbReference type="RefSeq" id="WP_092210587.1">
    <property type="nucleotide sequence ID" value="NZ_FMUX01000006.1"/>
</dbReference>
<comment type="pathway">
    <text evidence="7">Amino-acid biosynthesis; L-methionine biosynthesis via de novo pathway.</text>
</comment>
<keyword evidence="5 9" id="KW-0274">FAD</keyword>
<dbReference type="STRING" id="419481.SAMN05216233_106149"/>
<organism evidence="10 11">
    <name type="scientific">Desulfoluna spongiiphila</name>
    <dbReference type="NCBI Taxonomy" id="419481"/>
    <lineage>
        <taxon>Bacteria</taxon>
        <taxon>Pseudomonadati</taxon>
        <taxon>Thermodesulfobacteriota</taxon>
        <taxon>Desulfobacteria</taxon>
        <taxon>Desulfobacterales</taxon>
        <taxon>Desulfolunaceae</taxon>
        <taxon>Desulfoluna</taxon>
    </lineage>
</organism>
<dbReference type="GO" id="GO:0071949">
    <property type="term" value="F:FAD binding"/>
    <property type="evidence" value="ECO:0007669"/>
    <property type="project" value="TreeGrafter"/>
</dbReference>
<comment type="pathway">
    <text evidence="2 9">One-carbon metabolism; tetrahydrofolate interconversion.</text>
</comment>
<dbReference type="PANTHER" id="PTHR45754:SF3">
    <property type="entry name" value="METHYLENETETRAHYDROFOLATE REDUCTASE (NADPH)"/>
    <property type="match status" value="1"/>
</dbReference>
<comment type="catalytic activity">
    <reaction evidence="8">
        <text>(6S)-5-methyl-5,6,7,8-tetrahydrofolate + NAD(+) = (6R)-5,10-methylene-5,6,7,8-tetrahydrofolate + NADH + H(+)</text>
        <dbReference type="Rhea" id="RHEA:19821"/>
        <dbReference type="ChEBI" id="CHEBI:15378"/>
        <dbReference type="ChEBI" id="CHEBI:15636"/>
        <dbReference type="ChEBI" id="CHEBI:18608"/>
        <dbReference type="ChEBI" id="CHEBI:57540"/>
        <dbReference type="ChEBI" id="CHEBI:57945"/>
        <dbReference type="EC" id="1.5.1.54"/>
    </reaction>
    <physiologicalReaction direction="right-to-left" evidence="8">
        <dbReference type="Rhea" id="RHEA:19823"/>
    </physiologicalReaction>
</comment>
<evidence type="ECO:0000256" key="2">
    <source>
        <dbReference type="ARBA" id="ARBA00004777"/>
    </source>
</evidence>
<evidence type="ECO:0000256" key="8">
    <source>
        <dbReference type="ARBA" id="ARBA00048628"/>
    </source>
</evidence>
<evidence type="ECO:0000256" key="9">
    <source>
        <dbReference type="RuleBase" id="RU003862"/>
    </source>
</evidence>
<keyword evidence="6 9" id="KW-0560">Oxidoreductase</keyword>
<dbReference type="PANTHER" id="PTHR45754">
    <property type="entry name" value="METHYLENETETRAHYDROFOLATE REDUCTASE"/>
    <property type="match status" value="1"/>
</dbReference>
<evidence type="ECO:0000256" key="3">
    <source>
        <dbReference type="ARBA" id="ARBA00006743"/>
    </source>
</evidence>
<dbReference type="OrthoDB" id="9812555at2"/>
<dbReference type="GO" id="GO:0009086">
    <property type="term" value="P:methionine biosynthetic process"/>
    <property type="evidence" value="ECO:0007669"/>
    <property type="project" value="TreeGrafter"/>
</dbReference>
<dbReference type="AlphaFoldDB" id="A0A1G5EPT1"/>
<evidence type="ECO:0000313" key="11">
    <source>
        <dbReference type="Proteomes" id="UP000198870"/>
    </source>
</evidence>
<dbReference type="InterPro" id="IPR029041">
    <property type="entry name" value="FAD-linked_oxidoreductase-like"/>
</dbReference>
<dbReference type="GO" id="GO:0035999">
    <property type="term" value="P:tetrahydrofolate interconversion"/>
    <property type="evidence" value="ECO:0007669"/>
    <property type="project" value="UniProtKB-UniPathway"/>
</dbReference>
<dbReference type="Gene3D" id="3.20.20.220">
    <property type="match status" value="1"/>
</dbReference>
<name>A0A1G5EPT1_9BACT</name>
<dbReference type="InterPro" id="IPR003171">
    <property type="entry name" value="Mehydrof_redctse-like"/>
</dbReference>